<dbReference type="RefSeq" id="WP_170083290.1">
    <property type="nucleotide sequence ID" value="NZ_WOWB01000001.1"/>
</dbReference>
<feature type="region of interest" description="Disordered" evidence="1">
    <location>
        <begin position="162"/>
        <end position="183"/>
    </location>
</feature>
<dbReference type="Proteomes" id="UP000610611">
    <property type="component" value="Unassembled WGS sequence"/>
</dbReference>
<dbReference type="AlphaFoldDB" id="A0A847TYR3"/>
<evidence type="ECO:0000256" key="1">
    <source>
        <dbReference type="SAM" id="MobiDB-lite"/>
    </source>
</evidence>
<evidence type="ECO:0000313" key="2">
    <source>
        <dbReference type="EMBL" id="NLV06205.1"/>
    </source>
</evidence>
<accession>A0A847TYR3</accession>
<dbReference type="Gene3D" id="3.40.50.1820">
    <property type="entry name" value="alpha/beta hydrolase"/>
    <property type="match status" value="1"/>
</dbReference>
<comment type="caution">
    <text evidence="2">The sequence shown here is derived from an EMBL/GenBank/DDBJ whole genome shotgun (WGS) entry which is preliminary data.</text>
</comment>
<gene>
    <name evidence="2" type="ORF">GOC83_08695</name>
</gene>
<dbReference type="SUPFAM" id="SSF53474">
    <property type="entry name" value="alpha/beta-Hydrolases"/>
    <property type="match status" value="1"/>
</dbReference>
<proteinExistence type="predicted"/>
<reference evidence="2" key="1">
    <citation type="submission" date="2019-12" db="EMBL/GenBank/DDBJ databases">
        <title>The whole-genome sequencing of Haloarcula japonica strain pws8.</title>
        <authorList>
            <person name="Verma D.K."/>
            <person name="Gopal K."/>
            <person name="Prasad E.S."/>
        </authorList>
    </citation>
    <scope>NUCLEOTIDE SEQUENCE</scope>
    <source>
        <strain evidence="2">Pws8</strain>
    </source>
</reference>
<sequence length="476" mass="52865">MEERLETPLVHKVLTSPLGRLFQSRLFERFKTSTVDTEFRVLRARAAADLAGTDVDAFLDELGVTGPIDESLAKKIKDALASHADATSEYERVAAEWDDLFWGDRESTLDERTRLEKERREAGTRWISPQKTFKFLSKTGLVDIVDFDVPDPSAATDRWESRSAEEVYGPPQNHPDIETSRTMRGPGTREYLVRFPSPPQYVDDTAYARVYEPFETPTDRALPTLVFGTGLAMACDAIEYWTEEEYVGRSLAPRGYRVILPIPPWHGRREIPGSYTGEPYLARMPESAIELYATQATEIAVLTEWARSCGAPTVGVGGISLGGIVTTLVASHADTWPTECRPDFAVPVAASARVDDLLFDSSLTEILGVTDALQATGWTPESMEDIGHLLRASDSAGIDPQRIYPVGGLQDEMTHYQPTKAVFEEWGVPSSNFTEWDCGHFGVLLRVMRTQQFQHLLTTVLDTPGQSTGLDATARL</sequence>
<keyword evidence="2" id="KW-0378">Hydrolase</keyword>
<name>A0A847TYR3_9EURY</name>
<dbReference type="EMBL" id="WOWB01000001">
    <property type="protein sequence ID" value="NLV06205.1"/>
    <property type="molecule type" value="Genomic_DNA"/>
</dbReference>
<evidence type="ECO:0000313" key="3">
    <source>
        <dbReference type="Proteomes" id="UP000610611"/>
    </source>
</evidence>
<dbReference type="GO" id="GO:0016787">
    <property type="term" value="F:hydrolase activity"/>
    <property type="evidence" value="ECO:0007669"/>
    <property type="project" value="UniProtKB-KW"/>
</dbReference>
<protein>
    <submittedName>
        <fullName evidence="2">Alpha/beta hydrolase</fullName>
    </submittedName>
</protein>
<organism evidence="2 3">
    <name type="scientific">Haloarcula rubripromontorii</name>
    <dbReference type="NCBI Taxonomy" id="1705562"/>
    <lineage>
        <taxon>Archaea</taxon>
        <taxon>Methanobacteriati</taxon>
        <taxon>Methanobacteriota</taxon>
        <taxon>Stenosarchaea group</taxon>
        <taxon>Halobacteria</taxon>
        <taxon>Halobacteriales</taxon>
        <taxon>Haloarculaceae</taxon>
        <taxon>Haloarcula</taxon>
    </lineage>
</organism>
<dbReference type="InterPro" id="IPR029058">
    <property type="entry name" value="AB_hydrolase_fold"/>
</dbReference>